<dbReference type="Proteomes" id="UP000231564">
    <property type="component" value="Chromosome MARIT"/>
</dbReference>
<dbReference type="KEGG" id="tmar:MARIT_0850"/>
<dbReference type="NCBIfam" id="TIGR03696">
    <property type="entry name" value="Rhs_assc_core"/>
    <property type="match status" value="1"/>
</dbReference>
<dbReference type="InterPro" id="IPR026834">
    <property type="entry name" value="LHH"/>
</dbReference>
<proteinExistence type="predicted"/>
<dbReference type="Pfam" id="PF14411">
    <property type="entry name" value="LHH"/>
    <property type="match status" value="1"/>
</dbReference>
<dbReference type="PANTHER" id="PTHR32305">
    <property type="match status" value="1"/>
</dbReference>
<dbReference type="PANTHER" id="PTHR32305:SF15">
    <property type="entry name" value="PROTEIN RHSA-RELATED"/>
    <property type="match status" value="1"/>
</dbReference>
<accession>A0A2H1E7I5</accession>
<dbReference type="EMBL" id="LT634361">
    <property type="protein sequence ID" value="SFZ80894.1"/>
    <property type="molecule type" value="Genomic_DNA"/>
</dbReference>
<protein>
    <recommendedName>
        <fullName evidence="1">LHH domain-containing protein</fullName>
    </recommendedName>
</protein>
<name>A0A2H1E7I5_9FLAO</name>
<gene>
    <name evidence="2" type="ORF">MARIT_0850</name>
</gene>
<dbReference type="AlphaFoldDB" id="A0A2H1E7I5"/>
<organism evidence="2 3">
    <name type="scientific">Tenacibaculum maritimum NCIMB 2154</name>
    <dbReference type="NCBI Taxonomy" id="1349785"/>
    <lineage>
        <taxon>Bacteria</taxon>
        <taxon>Pseudomonadati</taxon>
        <taxon>Bacteroidota</taxon>
        <taxon>Flavobacteriia</taxon>
        <taxon>Flavobacteriales</taxon>
        <taxon>Flavobacteriaceae</taxon>
        <taxon>Tenacibaculum</taxon>
    </lineage>
</organism>
<feature type="domain" description="LHH" evidence="1">
    <location>
        <begin position="174"/>
        <end position="217"/>
    </location>
</feature>
<evidence type="ECO:0000313" key="2">
    <source>
        <dbReference type="EMBL" id="SFZ80894.1"/>
    </source>
</evidence>
<dbReference type="InterPro" id="IPR050708">
    <property type="entry name" value="T6SS_VgrG/RHS"/>
</dbReference>
<evidence type="ECO:0000313" key="3">
    <source>
        <dbReference type="Proteomes" id="UP000231564"/>
    </source>
</evidence>
<evidence type="ECO:0000259" key="1">
    <source>
        <dbReference type="Pfam" id="PF14411"/>
    </source>
</evidence>
<dbReference type="Gene3D" id="2.180.10.10">
    <property type="entry name" value="RHS repeat-associated core"/>
    <property type="match status" value="1"/>
</dbReference>
<reference evidence="2 3" key="1">
    <citation type="submission" date="2016-11" db="EMBL/GenBank/DDBJ databases">
        <authorList>
            <person name="Jaros S."/>
            <person name="Januszkiewicz K."/>
            <person name="Wedrychowicz H."/>
        </authorList>
    </citation>
    <scope>NUCLEOTIDE SEQUENCE [LARGE SCALE GENOMIC DNA]</scope>
    <source>
        <strain evidence="2">NCIMB 2154T</strain>
    </source>
</reference>
<sequence length="222" mass="25150">MCRVRVSLTNNTKNKNHNGSCGFLFGLNLGYKSIPIQAYDARGNIVWECELDIYGKVGNLHGEKTFIPFRYQEQYEDVETGLYYNRFRYYSPDTGTYISKDPIGLAGDMPNMYSYVPDVNSWVDVFGLTKFNPIEILGRKVCQNATDFVTGTPDFVDSSVNKFIRKRISKGEINLDLMKKGNAPIGVDGKQINLHHVIGREPGPMVELTSSFHKKTIKHYTG</sequence>
<keyword evidence="3" id="KW-1185">Reference proteome</keyword>
<dbReference type="STRING" id="1349785.GCA_000509405_00109"/>
<dbReference type="InterPro" id="IPR022385">
    <property type="entry name" value="Rhs_assc_core"/>
</dbReference>
<dbReference type="PRINTS" id="PR00394">
    <property type="entry name" value="RHSPROTEIN"/>
</dbReference>